<dbReference type="AlphaFoldDB" id="A0A0L6UTP8"/>
<dbReference type="VEuPathDB" id="FungiDB:VP01_376g4"/>
<proteinExistence type="predicted"/>
<organism evidence="2 3">
    <name type="scientific">Puccinia sorghi</name>
    <dbReference type="NCBI Taxonomy" id="27349"/>
    <lineage>
        <taxon>Eukaryota</taxon>
        <taxon>Fungi</taxon>
        <taxon>Dikarya</taxon>
        <taxon>Basidiomycota</taxon>
        <taxon>Pucciniomycotina</taxon>
        <taxon>Pucciniomycetes</taxon>
        <taxon>Pucciniales</taxon>
        <taxon>Pucciniaceae</taxon>
        <taxon>Puccinia</taxon>
    </lineage>
</organism>
<evidence type="ECO:0000256" key="1">
    <source>
        <dbReference type="SAM" id="MobiDB-lite"/>
    </source>
</evidence>
<feature type="region of interest" description="Disordered" evidence="1">
    <location>
        <begin position="107"/>
        <end position="131"/>
    </location>
</feature>
<comment type="caution">
    <text evidence="2">The sequence shown here is derived from an EMBL/GenBank/DDBJ whole genome shotgun (WGS) entry which is preliminary data.</text>
</comment>
<gene>
    <name evidence="2" type="ORF">VP01_376g4</name>
</gene>
<dbReference type="EMBL" id="LAVV01008801">
    <property type="protein sequence ID" value="KNZ51903.1"/>
    <property type="molecule type" value="Genomic_DNA"/>
</dbReference>
<accession>A0A0L6UTP8</accession>
<protein>
    <submittedName>
        <fullName evidence="2">Uncharacterized protein</fullName>
    </submittedName>
</protein>
<name>A0A0L6UTP8_9BASI</name>
<reference evidence="2 3" key="1">
    <citation type="submission" date="2015-08" db="EMBL/GenBank/DDBJ databases">
        <title>Next Generation Sequencing and Analysis of the Genome of Puccinia sorghi L Schw, the Causal Agent of Maize Common Rust.</title>
        <authorList>
            <person name="Rochi L."/>
            <person name="Burguener G."/>
            <person name="Darino M."/>
            <person name="Turjanski A."/>
            <person name="Kreff E."/>
            <person name="Dieguez M.J."/>
            <person name="Sacco F."/>
        </authorList>
    </citation>
    <scope>NUCLEOTIDE SEQUENCE [LARGE SCALE GENOMIC DNA]</scope>
    <source>
        <strain evidence="2 3">RO10H11247</strain>
    </source>
</reference>
<dbReference type="Proteomes" id="UP000037035">
    <property type="component" value="Unassembled WGS sequence"/>
</dbReference>
<sequence>MYLGIKLPFQLIMGPCLSIRAPINSIWSKRCGGPSHDFAEQRTPRLTRFLLYRHPSPYPLHIPSSITSTVHSTGSQVSHIAFLSGLCMLALNARYLLLTQQPQLRPPSLARASEENPCQHPTAQPPLSMPQPTLLAQKPTDLLHNLHSLCLSRPLGLFSHLTGPSVLLPPDHPSNPACIDVQQVINEVLQSKHEDSVDEGWSMI</sequence>
<keyword evidence="3" id="KW-1185">Reference proteome</keyword>
<evidence type="ECO:0000313" key="2">
    <source>
        <dbReference type="EMBL" id="KNZ51903.1"/>
    </source>
</evidence>
<evidence type="ECO:0000313" key="3">
    <source>
        <dbReference type="Proteomes" id="UP000037035"/>
    </source>
</evidence>
<dbReference type="STRING" id="27349.A0A0L6UTP8"/>
<dbReference type="OrthoDB" id="10641262at2759"/>